<dbReference type="Gene3D" id="3.40.1190.20">
    <property type="match status" value="1"/>
</dbReference>
<accession>A0ABP3HBX7</accession>
<protein>
    <submittedName>
        <fullName evidence="1">Uncharacterized protein</fullName>
    </submittedName>
</protein>
<dbReference type="EMBL" id="BAAACW010000110">
    <property type="protein sequence ID" value="GAA0365813.1"/>
    <property type="molecule type" value="Genomic_DNA"/>
</dbReference>
<dbReference type="SUPFAM" id="SSF53613">
    <property type="entry name" value="Ribokinase-like"/>
    <property type="match status" value="1"/>
</dbReference>
<organism evidence="1 2">
    <name type="scientific">Alkalibacterium iburiense</name>
    <dbReference type="NCBI Taxonomy" id="290589"/>
    <lineage>
        <taxon>Bacteria</taxon>
        <taxon>Bacillati</taxon>
        <taxon>Bacillota</taxon>
        <taxon>Bacilli</taxon>
        <taxon>Lactobacillales</taxon>
        <taxon>Carnobacteriaceae</taxon>
        <taxon>Alkalibacterium</taxon>
    </lineage>
</organism>
<dbReference type="InterPro" id="IPR029056">
    <property type="entry name" value="Ribokinase-like"/>
</dbReference>
<proteinExistence type="predicted"/>
<keyword evidence="2" id="KW-1185">Reference proteome</keyword>
<comment type="caution">
    <text evidence="1">The sequence shown here is derived from an EMBL/GenBank/DDBJ whole genome shotgun (WGS) entry which is preliminary data.</text>
</comment>
<dbReference type="Proteomes" id="UP001501166">
    <property type="component" value="Unassembled WGS sequence"/>
</dbReference>
<sequence>MINQQSLIVLKKTSLVKSIYFVVKKKTFFYGVDIVCVTKGKEGALIRWSSTYYNLSAPLIQTNNPAGSGDATIDSSAVSNYKDISIEESFGTAMTMGF</sequence>
<reference evidence="2" key="1">
    <citation type="journal article" date="2019" name="Int. J. Syst. Evol. Microbiol.">
        <title>The Global Catalogue of Microorganisms (GCM) 10K type strain sequencing project: providing services to taxonomists for standard genome sequencing and annotation.</title>
        <authorList>
            <consortium name="The Broad Institute Genomics Platform"/>
            <consortium name="The Broad Institute Genome Sequencing Center for Infectious Disease"/>
            <person name="Wu L."/>
            <person name="Ma J."/>
        </authorList>
    </citation>
    <scope>NUCLEOTIDE SEQUENCE [LARGE SCALE GENOMIC DNA]</scope>
    <source>
        <strain evidence="2">JCM 12662</strain>
    </source>
</reference>
<gene>
    <name evidence="1" type="ORF">GCM10008932_17510</name>
</gene>
<name>A0ABP3HBX7_9LACT</name>
<evidence type="ECO:0000313" key="1">
    <source>
        <dbReference type="EMBL" id="GAA0365813.1"/>
    </source>
</evidence>
<evidence type="ECO:0000313" key="2">
    <source>
        <dbReference type="Proteomes" id="UP001501166"/>
    </source>
</evidence>